<dbReference type="RefSeq" id="XP_009268399.1">
    <property type="nucleotide sequence ID" value="XM_009270124.1"/>
</dbReference>
<gene>
    <name evidence="1" type="ORF">J056_000496</name>
</gene>
<sequence>MPKHTDIEEIYDEAVDIEDKAERLGYDVKVVARYEKALSLYAAVLESEQGSHYDALYNSARLRLEIGGGYKHPPDAFVYLQEAYRLFISAAEVAGRFNPPNQIGRFDALYNAIQSAVSVGELHADLGADRDAADAFSHCVDLLRGLVAEQKSFVGADSGGYAAAAAMDVGGGASLSLSLPPYQIVQNIKILVDVLLKLQDVVDVDDGTSTNTDHTLAHAQMALNEALTLNNAVDEQFKETDTLLLLQAKIHLGELQMQIQSQSQPQPQFQSQAQTIVAEFRHVLELRSGRRDSGAVEAHCELAEVLVEVAKSGVSGVSSWELLCEAQSLFKAALEMEIALKSIGSIDPQSLANQIKILMAVAGASTLRALLVGSGNVNYTTLINNSQVFLKRAVEITQPVQVKHPNWQVEDAKYEAMVRIIHERIKYSGESIDSQGHLLGLLASHGVDLEVYKRRLD</sequence>
<dbReference type="HOGENOM" id="CLU_598797_0_0_1"/>
<evidence type="ECO:0000313" key="2">
    <source>
        <dbReference type="Proteomes" id="UP000014064"/>
    </source>
</evidence>
<proteinExistence type="predicted"/>
<dbReference type="GeneID" id="20373448"/>
<dbReference type="Proteomes" id="UP000014064">
    <property type="component" value="Unassembled WGS sequence"/>
</dbReference>
<organism evidence="1 2">
    <name type="scientific">Wallemia ichthyophaga (strain EXF-994 / CBS 113033)</name>
    <dbReference type="NCBI Taxonomy" id="1299270"/>
    <lineage>
        <taxon>Eukaryota</taxon>
        <taxon>Fungi</taxon>
        <taxon>Dikarya</taxon>
        <taxon>Basidiomycota</taxon>
        <taxon>Wallemiomycotina</taxon>
        <taxon>Wallemiomycetes</taxon>
        <taxon>Wallemiales</taxon>
        <taxon>Wallemiaceae</taxon>
        <taxon>Wallemia</taxon>
    </lineage>
</organism>
<evidence type="ECO:0000313" key="1">
    <source>
        <dbReference type="EMBL" id="EOR00686.1"/>
    </source>
</evidence>
<protein>
    <submittedName>
        <fullName evidence="1">Uncharacterized protein</fullName>
    </submittedName>
</protein>
<name>R9AKT4_WALI9</name>
<keyword evidence="2" id="KW-1185">Reference proteome</keyword>
<dbReference type="KEGG" id="wic:J056_000496"/>
<dbReference type="EMBL" id="KE007233">
    <property type="protein sequence ID" value="EOR00686.1"/>
    <property type="molecule type" value="Genomic_DNA"/>
</dbReference>
<accession>R9AKT4</accession>
<dbReference type="OrthoDB" id="5328412at2759"/>
<dbReference type="AlphaFoldDB" id="R9AKT4"/>
<reference evidence="2" key="1">
    <citation type="journal article" date="2013" name="BMC Genomics">
        <title>Genome and transcriptome sequencing of the halophilic fungus Wallemia ichthyophaga: haloadaptations present and absent.</title>
        <authorList>
            <person name="Zajc J."/>
            <person name="Liu Y."/>
            <person name="Dai W."/>
            <person name="Yang Z."/>
            <person name="Hu J."/>
            <person name="Gostincar C."/>
            <person name="Gunde-Cimerman N."/>
        </authorList>
    </citation>
    <scope>NUCLEOTIDE SEQUENCE [LARGE SCALE GENOMIC DNA]</scope>
    <source>
        <strain evidence="2">EXF-994 / CBS 113033</strain>
    </source>
</reference>